<dbReference type="EMBL" id="MDYN01000001">
    <property type="protein sequence ID" value="OQD91076.1"/>
    <property type="molecule type" value="Genomic_DNA"/>
</dbReference>
<name>A0A1V6QQ63_9EURO</name>
<protein>
    <submittedName>
        <fullName evidence="1">Uncharacterized protein</fullName>
    </submittedName>
</protein>
<reference evidence="2" key="1">
    <citation type="journal article" date="2017" name="Nat. Microbiol.">
        <title>Global analysis of biosynthetic gene clusters reveals vast potential of secondary metabolite production in Penicillium species.</title>
        <authorList>
            <person name="Nielsen J.C."/>
            <person name="Grijseels S."/>
            <person name="Prigent S."/>
            <person name="Ji B."/>
            <person name="Dainat J."/>
            <person name="Nielsen K.F."/>
            <person name="Frisvad J.C."/>
            <person name="Workman M."/>
            <person name="Nielsen J."/>
        </authorList>
    </citation>
    <scope>NUCLEOTIDE SEQUENCE [LARGE SCALE GENOMIC DNA]</scope>
    <source>
        <strain evidence="2">IBT 31811</strain>
    </source>
</reference>
<dbReference type="Proteomes" id="UP000191672">
    <property type="component" value="Unassembled WGS sequence"/>
</dbReference>
<comment type="caution">
    <text evidence="1">The sequence shown here is derived from an EMBL/GenBank/DDBJ whole genome shotgun (WGS) entry which is preliminary data.</text>
</comment>
<evidence type="ECO:0000313" key="2">
    <source>
        <dbReference type="Proteomes" id="UP000191672"/>
    </source>
</evidence>
<proteinExistence type="predicted"/>
<gene>
    <name evidence="1" type="ORF">PENANT_c001G01563</name>
</gene>
<dbReference type="STRING" id="416450.A0A1V6QQ63"/>
<evidence type="ECO:0000313" key="1">
    <source>
        <dbReference type="EMBL" id="OQD91076.1"/>
    </source>
</evidence>
<accession>A0A1V6QQ63</accession>
<keyword evidence="2" id="KW-1185">Reference proteome</keyword>
<sequence>MFHNCHSWPERLLAIDLLFEDPDLEVEFPSQFIVHPVHWGIVTPLKPVESGKRTLYRCNFVLDLDGNTPIDAITSSAYVRSFLDKVLPGLRPLNANVIRSDLYPLSDALEMIILEEKSDTLLDVYSNERAKPFQMFVEPQSTQNKLRLQSDPETVHVNWLIRQFNGQSPGSAEELAVQYFKQWRVNMREIASKME</sequence>
<organism evidence="1 2">
    <name type="scientific">Penicillium antarcticum</name>
    <dbReference type="NCBI Taxonomy" id="416450"/>
    <lineage>
        <taxon>Eukaryota</taxon>
        <taxon>Fungi</taxon>
        <taxon>Dikarya</taxon>
        <taxon>Ascomycota</taxon>
        <taxon>Pezizomycotina</taxon>
        <taxon>Eurotiomycetes</taxon>
        <taxon>Eurotiomycetidae</taxon>
        <taxon>Eurotiales</taxon>
        <taxon>Aspergillaceae</taxon>
        <taxon>Penicillium</taxon>
    </lineage>
</organism>
<dbReference type="AlphaFoldDB" id="A0A1V6QQ63"/>